<dbReference type="GO" id="GO:0000155">
    <property type="term" value="F:phosphorelay sensor kinase activity"/>
    <property type="evidence" value="ECO:0007669"/>
    <property type="project" value="InterPro"/>
</dbReference>
<organism evidence="8 9">
    <name type="scientific">Negativicoccus succinicivorans DORA_17_25</name>
    <dbReference type="NCBI Taxonomy" id="1403945"/>
    <lineage>
        <taxon>Bacteria</taxon>
        <taxon>Bacillati</taxon>
        <taxon>Bacillota</taxon>
        <taxon>Negativicutes</taxon>
        <taxon>Veillonellales</taxon>
        <taxon>Veillonellaceae</taxon>
        <taxon>Negativicoccus</taxon>
    </lineage>
</organism>
<dbReference type="Pfam" id="PF07694">
    <property type="entry name" value="5TM-5TMR_LYT"/>
    <property type="match status" value="1"/>
</dbReference>
<comment type="subcellular location">
    <subcellularLocation>
        <location evidence="1">Cell membrane</location>
        <topology evidence="1">Multi-pass membrane protein</topology>
    </subcellularLocation>
</comment>
<dbReference type="GO" id="GO:0005886">
    <property type="term" value="C:plasma membrane"/>
    <property type="evidence" value="ECO:0007669"/>
    <property type="project" value="UniProtKB-SubCell"/>
</dbReference>
<dbReference type="AlphaFoldDB" id="W1U860"/>
<dbReference type="GO" id="GO:0071555">
    <property type="term" value="P:cell wall organization"/>
    <property type="evidence" value="ECO:0007669"/>
    <property type="project" value="InterPro"/>
</dbReference>
<evidence type="ECO:0000313" key="9">
    <source>
        <dbReference type="Proteomes" id="UP000018840"/>
    </source>
</evidence>
<dbReference type="EMBL" id="AZMC01000069">
    <property type="protein sequence ID" value="ETI89962.1"/>
    <property type="molecule type" value="Genomic_DNA"/>
</dbReference>
<accession>W1U860</accession>
<reference evidence="8 9" key="1">
    <citation type="submission" date="2013-12" db="EMBL/GenBank/DDBJ databases">
        <title>A Varibaculum cambriense genome reconstructed from a premature infant gut community with otherwise low bacterial novelty that shifts toward anaerobic metabolism during the third week of life.</title>
        <authorList>
            <person name="Brown C.T."/>
            <person name="Sharon I."/>
            <person name="Thomas B.C."/>
            <person name="Castelle C.J."/>
            <person name="Morowitz M.J."/>
            <person name="Banfield J.F."/>
        </authorList>
    </citation>
    <scope>NUCLEOTIDE SEQUENCE [LARGE SCALE GENOMIC DNA]</scope>
    <source>
        <strain evidence="9">DORA_17_25</strain>
    </source>
</reference>
<feature type="transmembrane region" description="Helical" evidence="6">
    <location>
        <begin position="59"/>
        <end position="80"/>
    </location>
</feature>
<sequence>IIFTVLSIMGTYNGIVYKGSILNTRIITIVSGGILFGPFVSIPTGIISGVHRLLMYPGSMTSIPCFISSIFAGIFSGLFYKKIRPNYKVFYGILVGIISENITIILIYLLCTPKELALDIIHTIYLPLVVGQFGIGFMVSIVNTIEKDK</sequence>
<proteinExistence type="predicted"/>
<comment type="caution">
    <text evidence="8">The sequence shown here is derived from an EMBL/GenBank/DDBJ whole genome shotgun (WGS) entry which is preliminary data.</text>
</comment>
<dbReference type="Gene3D" id="1.10.1760.20">
    <property type="match status" value="1"/>
</dbReference>
<dbReference type="Proteomes" id="UP000018840">
    <property type="component" value="Unassembled WGS sequence"/>
</dbReference>
<evidence type="ECO:0000256" key="1">
    <source>
        <dbReference type="ARBA" id="ARBA00004651"/>
    </source>
</evidence>
<keyword evidence="3 6" id="KW-0812">Transmembrane</keyword>
<feature type="domain" description="Signal transduction histidine kinase 5TM receptor LytS transmembrane region" evidence="7">
    <location>
        <begin position="1"/>
        <end position="144"/>
    </location>
</feature>
<evidence type="ECO:0000256" key="6">
    <source>
        <dbReference type="SAM" id="Phobius"/>
    </source>
</evidence>
<evidence type="ECO:0000259" key="7">
    <source>
        <dbReference type="Pfam" id="PF07694"/>
    </source>
</evidence>
<keyword evidence="2" id="KW-1003">Cell membrane</keyword>
<dbReference type="InterPro" id="IPR011620">
    <property type="entry name" value="Sig_transdc_His_kinase_LytS_TM"/>
</dbReference>
<name>W1U860_9FIRM</name>
<dbReference type="RefSeq" id="WP_024047768.1">
    <property type="nucleotide sequence ID" value="NZ_AZMC01000069.1"/>
</dbReference>
<feature type="transmembrane region" description="Helical" evidence="6">
    <location>
        <begin position="89"/>
        <end position="110"/>
    </location>
</feature>
<evidence type="ECO:0000313" key="8">
    <source>
        <dbReference type="EMBL" id="ETI89962.1"/>
    </source>
</evidence>
<feature type="non-terminal residue" evidence="8">
    <location>
        <position position="149"/>
    </location>
</feature>
<feature type="transmembrane region" description="Helical" evidence="6">
    <location>
        <begin position="26"/>
        <end position="47"/>
    </location>
</feature>
<feature type="transmembrane region" description="Helical" evidence="6">
    <location>
        <begin position="122"/>
        <end position="145"/>
    </location>
</feature>
<evidence type="ECO:0000256" key="2">
    <source>
        <dbReference type="ARBA" id="ARBA00022475"/>
    </source>
</evidence>
<evidence type="ECO:0000256" key="4">
    <source>
        <dbReference type="ARBA" id="ARBA00022989"/>
    </source>
</evidence>
<keyword evidence="5 6" id="KW-0472">Membrane</keyword>
<evidence type="ECO:0000256" key="5">
    <source>
        <dbReference type="ARBA" id="ARBA00023136"/>
    </source>
</evidence>
<gene>
    <name evidence="8" type="ORF">Q612_NSC00069G0001</name>
</gene>
<evidence type="ECO:0000256" key="3">
    <source>
        <dbReference type="ARBA" id="ARBA00022692"/>
    </source>
</evidence>
<keyword evidence="4 6" id="KW-1133">Transmembrane helix</keyword>
<feature type="non-terminal residue" evidence="8">
    <location>
        <position position="1"/>
    </location>
</feature>
<protein>
    <recommendedName>
        <fullName evidence="7">Signal transduction histidine kinase 5TM receptor LytS transmembrane region domain-containing protein</fullName>
    </recommendedName>
</protein>